<protein>
    <submittedName>
        <fullName evidence="1">Uncharacterized protein</fullName>
    </submittedName>
</protein>
<keyword evidence="2" id="KW-1185">Reference proteome</keyword>
<dbReference type="Proteomes" id="UP001307168">
    <property type="component" value="Unassembled WGS sequence"/>
</dbReference>
<evidence type="ECO:0000313" key="1">
    <source>
        <dbReference type="EMBL" id="MEC0276843.1"/>
    </source>
</evidence>
<sequence length="234" mass="26791">MNNLASVLKKVEYEKMDFTQDGVKYDFDRYNVEMRSPLATHEYSVTVNHINKKLGGDVIRYGSWDDLEMEEIIEILELVEKEGKLERPFREYIPAEYVPKLTTDLDIVEERMAKEGFDVTQPIFTLSYGDVAGIIADKVPMEKVEALSSEQFSELVDTIKRCYGEIPSHEYGEVGLSLVDLDVLEYETLVVNEEDENVYLCNKCDEMYEEKTEVCELSGCNGTIRVVSKGDMGE</sequence>
<name>A0AAW9NED8_9BACI</name>
<organism evidence="1 2">
    <name type="scientific">Peribacillus castrilensis</name>
    <dbReference type="NCBI Taxonomy" id="2897690"/>
    <lineage>
        <taxon>Bacteria</taxon>
        <taxon>Bacillati</taxon>
        <taxon>Bacillota</taxon>
        <taxon>Bacilli</taxon>
        <taxon>Bacillales</taxon>
        <taxon>Bacillaceae</taxon>
        <taxon>Peribacillus</taxon>
    </lineage>
</organism>
<gene>
    <name evidence="1" type="ORF">P4706_28035</name>
</gene>
<comment type="caution">
    <text evidence="1">The sequence shown here is derived from an EMBL/GenBank/DDBJ whole genome shotgun (WGS) entry which is preliminary data.</text>
</comment>
<accession>A0AAW9NED8</accession>
<dbReference type="RefSeq" id="WP_367408384.1">
    <property type="nucleotide sequence ID" value="NZ_JARNBH010000042.1"/>
</dbReference>
<proteinExistence type="predicted"/>
<reference evidence="1 2" key="1">
    <citation type="submission" date="2023-03" db="EMBL/GenBank/DDBJ databases">
        <title>Bacillus Genome Sequencing.</title>
        <authorList>
            <person name="Dunlap C."/>
        </authorList>
    </citation>
    <scope>NUCLEOTIDE SEQUENCE [LARGE SCALE GENOMIC DNA]</scope>
    <source>
        <strain evidence="1 2">B-41290</strain>
    </source>
</reference>
<dbReference type="EMBL" id="JARNBH010000042">
    <property type="protein sequence ID" value="MEC0276843.1"/>
    <property type="molecule type" value="Genomic_DNA"/>
</dbReference>
<evidence type="ECO:0000313" key="2">
    <source>
        <dbReference type="Proteomes" id="UP001307168"/>
    </source>
</evidence>
<dbReference type="AlphaFoldDB" id="A0AAW9NED8"/>